<dbReference type="Pfam" id="PF00005">
    <property type="entry name" value="ABC_tran"/>
    <property type="match status" value="1"/>
</dbReference>
<dbReference type="PANTHER" id="PTHR24221">
    <property type="entry name" value="ATP-BINDING CASSETTE SUB-FAMILY B"/>
    <property type="match status" value="1"/>
</dbReference>
<proteinExistence type="inferred from homology"/>
<dbReference type="InterPro" id="IPR039421">
    <property type="entry name" value="Type_1_exporter"/>
</dbReference>
<reference evidence="10" key="2">
    <citation type="submission" date="2021-04" db="EMBL/GenBank/DDBJ databases">
        <authorList>
            <person name="Gilroy R."/>
        </authorList>
    </citation>
    <scope>NUCLEOTIDE SEQUENCE</scope>
    <source>
        <strain evidence="10">4376</strain>
    </source>
</reference>
<evidence type="ECO:0000313" key="10">
    <source>
        <dbReference type="EMBL" id="HIW96268.1"/>
    </source>
</evidence>
<reference evidence="10" key="1">
    <citation type="journal article" date="2021" name="PeerJ">
        <title>Extensive microbial diversity within the chicken gut microbiome revealed by metagenomics and culture.</title>
        <authorList>
            <person name="Gilroy R."/>
            <person name="Ravi A."/>
            <person name="Getino M."/>
            <person name="Pursley I."/>
            <person name="Horton D.L."/>
            <person name="Alikhan N.F."/>
            <person name="Baker D."/>
            <person name="Gharbi K."/>
            <person name="Hall N."/>
            <person name="Watson M."/>
            <person name="Adriaenssens E.M."/>
            <person name="Foster-Nyarko E."/>
            <person name="Jarju S."/>
            <person name="Secka A."/>
            <person name="Antonio M."/>
            <person name="Oren A."/>
            <person name="Chaudhuri R.R."/>
            <person name="La Ragione R."/>
            <person name="Hildebrand F."/>
            <person name="Pallen M.J."/>
        </authorList>
    </citation>
    <scope>NUCLEOTIDE SEQUENCE</scope>
    <source>
        <strain evidence="10">4376</strain>
    </source>
</reference>
<comment type="subcellular location">
    <subcellularLocation>
        <location evidence="1">Cell inner membrane</location>
        <topology evidence="1">Multi-pass membrane protein</topology>
    </subcellularLocation>
</comment>
<dbReference type="AlphaFoldDB" id="A0A9D1UQU0"/>
<feature type="transmembrane region" description="Helical" evidence="8">
    <location>
        <begin position="16"/>
        <end position="40"/>
    </location>
</feature>
<dbReference type="Gene3D" id="1.20.1560.10">
    <property type="entry name" value="ABC transporter type 1, transmembrane domain"/>
    <property type="match status" value="1"/>
</dbReference>
<keyword evidence="2" id="KW-0997">Cell inner membrane</keyword>
<evidence type="ECO:0000256" key="3">
    <source>
        <dbReference type="ARBA" id="ARBA00022692"/>
    </source>
</evidence>
<dbReference type="GO" id="GO:0005886">
    <property type="term" value="C:plasma membrane"/>
    <property type="evidence" value="ECO:0007669"/>
    <property type="project" value="UniProtKB-SubCell"/>
</dbReference>
<dbReference type="GO" id="GO:0016887">
    <property type="term" value="F:ATP hydrolysis activity"/>
    <property type="evidence" value="ECO:0007669"/>
    <property type="project" value="InterPro"/>
</dbReference>
<keyword evidence="10" id="KW-0547">Nucleotide-binding</keyword>
<keyword evidence="5 8" id="KW-1133">Transmembrane helix</keyword>
<protein>
    <submittedName>
        <fullName evidence="10">ABC transporter ATP-binding protein/permease</fullName>
    </submittedName>
</protein>
<dbReference type="PANTHER" id="PTHR24221:SF654">
    <property type="entry name" value="ATP-BINDING CASSETTE SUB-FAMILY B MEMBER 6"/>
    <property type="match status" value="1"/>
</dbReference>
<name>A0A9D1UQU0_9CORY</name>
<dbReference type="Proteomes" id="UP000824189">
    <property type="component" value="Unassembled WGS sequence"/>
</dbReference>
<feature type="transmembrane region" description="Helical" evidence="8">
    <location>
        <begin position="174"/>
        <end position="191"/>
    </location>
</feature>
<evidence type="ECO:0000256" key="5">
    <source>
        <dbReference type="ARBA" id="ARBA00022989"/>
    </source>
</evidence>
<dbReference type="Gene3D" id="3.40.50.300">
    <property type="entry name" value="P-loop containing nucleotide triphosphate hydrolases"/>
    <property type="match status" value="1"/>
</dbReference>
<dbReference type="CDD" id="cd07346">
    <property type="entry name" value="ABC_6TM_exporters"/>
    <property type="match status" value="1"/>
</dbReference>
<dbReference type="GO" id="GO:0005524">
    <property type="term" value="F:ATP binding"/>
    <property type="evidence" value="ECO:0007669"/>
    <property type="project" value="UniProtKB-KW"/>
</dbReference>
<dbReference type="GO" id="GO:0034040">
    <property type="term" value="F:ATPase-coupled lipid transmembrane transporter activity"/>
    <property type="evidence" value="ECO:0007669"/>
    <property type="project" value="TreeGrafter"/>
</dbReference>
<feature type="transmembrane region" description="Helical" evidence="8">
    <location>
        <begin position="258"/>
        <end position="277"/>
    </location>
</feature>
<dbReference type="SUPFAM" id="SSF52540">
    <property type="entry name" value="P-loop containing nucleoside triphosphate hydrolases"/>
    <property type="match status" value="1"/>
</dbReference>
<dbReference type="GO" id="GO:0140359">
    <property type="term" value="F:ABC-type transporter activity"/>
    <property type="evidence" value="ECO:0007669"/>
    <property type="project" value="InterPro"/>
</dbReference>
<dbReference type="Pfam" id="PF00664">
    <property type="entry name" value="ABC_membrane"/>
    <property type="match status" value="1"/>
</dbReference>
<keyword evidence="6 8" id="KW-0472">Membrane</keyword>
<keyword evidence="4" id="KW-1278">Translocase</keyword>
<keyword evidence="10" id="KW-0067">ATP-binding</keyword>
<comment type="caution">
    <text evidence="10">The sequence shown here is derived from an EMBL/GenBank/DDBJ whole genome shotgun (WGS) entry which is preliminary data.</text>
</comment>
<evidence type="ECO:0000256" key="8">
    <source>
        <dbReference type="SAM" id="Phobius"/>
    </source>
</evidence>
<evidence type="ECO:0000256" key="7">
    <source>
        <dbReference type="ARBA" id="ARBA00023455"/>
    </source>
</evidence>
<keyword evidence="3 8" id="KW-0812">Transmembrane</keyword>
<evidence type="ECO:0000259" key="9">
    <source>
        <dbReference type="PROSITE" id="PS50929"/>
    </source>
</evidence>
<dbReference type="InterPro" id="IPR003439">
    <property type="entry name" value="ABC_transporter-like_ATP-bd"/>
</dbReference>
<sequence length="511" mass="56705">MIAAFSRILRSTKELWPFYLIIMITSVATAGLALATPYLVKVATDTIVEAVSSDSPGSSATIEAATTTIIWLSVGLLAVELANTVIRNIGGWFGDVMAMRMRQILSNRYFAKLLALPQSYYDKQVTGTIISRLDRSILSLTDFIKSFANNFFSMLLTVIMILVITAIYYWPLALLLAVIFPLYLYLTMLTSKKWMVWEKDKNEHIDTAQGRFTEVIGQVKVVKSFVTELRELRLFQSHFASTISLTREQSRWWHFMDVLRMGGMNVIFFAIYLMLFWRTLHGDFTIGDMVLLLQYVVMARQPAGMMSWMVDTAQRAAAGSREYFEAMEELEEPSATRPLLEASRVGGPMLVSREEVAAAEVPGLSAPDSGPVIEFDAVTFEYEHGEPVIHEVSFSADKGQQVALVGESGGGKSTLVNLLLGLYQPTSGRLKVCGRDVASMSAAELRSSVGVVFQEPALFSGTIRENIAYAKPGATEEEIVDVAKRAYAHDFIMGFAKGYDTVIGERGLRLS</sequence>
<dbReference type="EMBL" id="DXFZ01000089">
    <property type="protein sequence ID" value="HIW96268.1"/>
    <property type="molecule type" value="Genomic_DNA"/>
</dbReference>
<feature type="transmembrane region" description="Helical" evidence="8">
    <location>
        <begin position="147"/>
        <end position="168"/>
    </location>
</feature>
<dbReference type="InterPro" id="IPR027417">
    <property type="entry name" value="P-loop_NTPase"/>
</dbReference>
<evidence type="ECO:0000313" key="11">
    <source>
        <dbReference type="Proteomes" id="UP000824189"/>
    </source>
</evidence>
<feature type="domain" description="ABC transmembrane type-1" evidence="9">
    <location>
        <begin position="20"/>
        <end position="315"/>
    </location>
</feature>
<dbReference type="InterPro" id="IPR036640">
    <property type="entry name" value="ABC1_TM_sf"/>
</dbReference>
<dbReference type="SUPFAM" id="SSF90123">
    <property type="entry name" value="ABC transporter transmembrane region"/>
    <property type="match status" value="1"/>
</dbReference>
<gene>
    <name evidence="10" type="ORF">H9867_07280</name>
</gene>
<dbReference type="PROSITE" id="PS50929">
    <property type="entry name" value="ABC_TM1F"/>
    <property type="match status" value="1"/>
</dbReference>
<keyword evidence="2" id="KW-1003">Cell membrane</keyword>
<comment type="similarity">
    <text evidence="7">Belongs to the ABC transporter superfamily. Siderophore-Fe(3+) uptake transporter (SIUT) (TC 3.A.1.21) family.</text>
</comment>
<evidence type="ECO:0000256" key="2">
    <source>
        <dbReference type="ARBA" id="ARBA00022519"/>
    </source>
</evidence>
<evidence type="ECO:0000256" key="1">
    <source>
        <dbReference type="ARBA" id="ARBA00004429"/>
    </source>
</evidence>
<accession>A0A9D1UQU0</accession>
<dbReference type="InterPro" id="IPR011527">
    <property type="entry name" value="ABC1_TM_dom"/>
</dbReference>
<feature type="non-terminal residue" evidence="10">
    <location>
        <position position="511"/>
    </location>
</feature>
<evidence type="ECO:0000256" key="4">
    <source>
        <dbReference type="ARBA" id="ARBA00022967"/>
    </source>
</evidence>
<evidence type="ECO:0000256" key="6">
    <source>
        <dbReference type="ARBA" id="ARBA00023136"/>
    </source>
</evidence>
<organism evidence="10 11">
    <name type="scientific">Candidatus Corynebacterium gallistercoris</name>
    <dbReference type="NCBI Taxonomy" id="2838530"/>
    <lineage>
        <taxon>Bacteria</taxon>
        <taxon>Bacillati</taxon>
        <taxon>Actinomycetota</taxon>
        <taxon>Actinomycetes</taxon>
        <taxon>Mycobacteriales</taxon>
        <taxon>Corynebacteriaceae</taxon>
        <taxon>Corynebacterium</taxon>
    </lineage>
</organism>